<comment type="cofactor">
    <cofactor evidence="8">
        <name>Mg(2+)</name>
        <dbReference type="ChEBI" id="CHEBI:18420"/>
    </cofactor>
</comment>
<evidence type="ECO:0000256" key="4">
    <source>
        <dbReference type="ARBA" id="ARBA00022741"/>
    </source>
</evidence>
<dbReference type="GO" id="GO:0061603">
    <property type="term" value="F:molybdenum cofactor guanylyltransferase activity"/>
    <property type="evidence" value="ECO:0007669"/>
    <property type="project" value="UniProtKB-EC"/>
</dbReference>
<dbReference type="AlphaFoldDB" id="A0A1G7K0J2"/>
<feature type="binding site" evidence="8">
    <location>
        <position position="101"/>
    </location>
    <ligand>
        <name>GTP</name>
        <dbReference type="ChEBI" id="CHEBI:37565"/>
    </ligand>
</feature>
<evidence type="ECO:0000256" key="3">
    <source>
        <dbReference type="ARBA" id="ARBA00022723"/>
    </source>
</evidence>
<keyword evidence="5 8" id="KW-0460">Magnesium</keyword>
<dbReference type="PANTHER" id="PTHR19136">
    <property type="entry name" value="MOLYBDENUM COFACTOR GUANYLYLTRANSFERASE"/>
    <property type="match status" value="1"/>
</dbReference>
<evidence type="ECO:0000259" key="9">
    <source>
        <dbReference type="Pfam" id="PF12804"/>
    </source>
</evidence>
<feature type="binding site" evidence="8">
    <location>
        <begin position="9"/>
        <end position="11"/>
    </location>
    <ligand>
        <name>GTP</name>
        <dbReference type="ChEBI" id="CHEBI:37565"/>
    </ligand>
</feature>
<dbReference type="Proteomes" id="UP000182284">
    <property type="component" value="Unassembled WGS sequence"/>
</dbReference>
<dbReference type="OrthoDB" id="9788394at2"/>
<dbReference type="InterPro" id="IPR029044">
    <property type="entry name" value="Nucleotide-diphossugar_trans"/>
</dbReference>
<keyword evidence="4 8" id="KW-0547">Nucleotide-binding</keyword>
<evidence type="ECO:0000256" key="8">
    <source>
        <dbReference type="HAMAP-Rule" id="MF_00316"/>
    </source>
</evidence>
<reference evidence="10 11" key="1">
    <citation type="submission" date="2016-10" db="EMBL/GenBank/DDBJ databases">
        <authorList>
            <person name="de Groot N.N."/>
        </authorList>
    </citation>
    <scope>NUCLEOTIDE SEQUENCE [LARGE SCALE GENOMIC DNA]</scope>
    <source>
        <strain evidence="10 11">DSM 27375</strain>
    </source>
</reference>
<keyword evidence="1 8" id="KW-0963">Cytoplasm</keyword>
<comment type="subcellular location">
    <subcellularLocation>
        <location evidence="8">Cytoplasm</location>
    </subcellularLocation>
</comment>
<protein>
    <recommendedName>
        <fullName evidence="8">Molybdenum cofactor guanylyltransferase</fullName>
        <shortName evidence="8">MoCo guanylyltransferase</shortName>
        <ecNumber evidence="8">2.7.7.77</ecNumber>
    </recommendedName>
    <alternativeName>
        <fullName evidence="8">GTP:molybdopterin guanylyltransferase</fullName>
    </alternativeName>
    <alternativeName>
        <fullName evidence="8">Mo-MPT guanylyltransferase</fullName>
    </alternativeName>
    <alternativeName>
        <fullName evidence="8">Molybdopterin guanylyltransferase</fullName>
    </alternativeName>
    <alternativeName>
        <fullName evidence="8">Molybdopterin-guanine dinucleotide synthase</fullName>
        <shortName evidence="8">MGD synthase</shortName>
    </alternativeName>
</protein>
<evidence type="ECO:0000256" key="1">
    <source>
        <dbReference type="ARBA" id="ARBA00022490"/>
    </source>
</evidence>
<dbReference type="HAMAP" id="MF_00316">
    <property type="entry name" value="MobA"/>
    <property type="match status" value="1"/>
</dbReference>
<comment type="similarity">
    <text evidence="8">Belongs to the MobA family.</text>
</comment>
<dbReference type="GO" id="GO:1902758">
    <property type="term" value="P:bis(molybdopterin guanine dinucleotide)molybdenum biosynthetic process"/>
    <property type="evidence" value="ECO:0007669"/>
    <property type="project" value="TreeGrafter"/>
</dbReference>
<dbReference type="SUPFAM" id="SSF53448">
    <property type="entry name" value="Nucleotide-diphospho-sugar transferases"/>
    <property type="match status" value="1"/>
</dbReference>
<feature type="binding site" evidence="8">
    <location>
        <position position="101"/>
    </location>
    <ligand>
        <name>Mg(2+)</name>
        <dbReference type="ChEBI" id="CHEBI:18420"/>
    </ligand>
</feature>
<accession>A0A1G7K0J2</accession>
<comment type="domain">
    <text evidence="8">The N-terminal domain determines nucleotide recognition and specific binding, while the C-terminal domain determines the specific binding to the target protein.</text>
</comment>
<feature type="domain" description="MobA-like NTP transferase" evidence="9">
    <location>
        <begin position="6"/>
        <end position="165"/>
    </location>
</feature>
<evidence type="ECO:0000313" key="10">
    <source>
        <dbReference type="EMBL" id="SDF30605.1"/>
    </source>
</evidence>
<comment type="catalytic activity">
    <reaction evidence="8">
        <text>Mo-molybdopterin + GTP + H(+) = Mo-molybdopterin guanine dinucleotide + diphosphate</text>
        <dbReference type="Rhea" id="RHEA:34243"/>
        <dbReference type="ChEBI" id="CHEBI:15378"/>
        <dbReference type="ChEBI" id="CHEBI:33019"/>
        <dbReference type="ChEBI" id="CHEBI:37565"/>
        <dbReference type="ChEBI" id="CHEBI:71302"/>
        <dbReference type="ChEBI" id="CHEBI:71310"/>
        <dbReference type="EC" id="2.7.7.77"/>
    </reaction>
</comment>
<proteinExistence type="inferred from homology"/>
<comment type="function">
    <text evidence="8">Transfers a GMP moiety from GTP to Mo-molybdopterin (Mo-MPT) cofactor (Moco or molybdenum cofactor) to form Mo-molybdopterin guanine dinucleotide (Mo-MGD) cofactor.</text>
</comment>
<name>A0A1G7K0J2_9RHOB</name>
<comment type="caution">
    <text evidence="8">Lacks conserved residue(s) required for the propagation of feature annotation.</text>
</comment>
<dbReference type="GO" id="GO:0005525">
    <property type="term" value="F:GTP binding"/>
    <property type="evidence" value="ECO:0007669"/>
    <property type="project" value="UniProtKB-UniRule"/>
</dbReference>
<keyword evidence="7 8" id="KW-0501">Molybdenum cofactor biosynthesis</keyword>
<keyword evidence="10" id="KW-0548">Nucleotidyltransferase</keyword>
<gene>
    <name evidence="8" type="primary">mobA</name>
    <name evidence="10" type="ORF">SAMN04488117_103278</name>
</gene>
<dbReference type="PANTHER" id="PTHR19136:SF81">
    <property type="entry name" value="MOLYBDENUM COFACTOR GUANYLYLTRANSFERASE"/>
    <property type="match status" value="1"/>
</dbReference>
<keyword evidence="3 8" id="KW-0479">Metal-binding</keyword>
<evidence type="ECO:0000256" key="7">
    <source>
        <dbReference type="ARBA" id="ARBA00023150"/>
    </source>
</evidence>
<evidence type="ECO:0000256" key="6">
    <source>
        <dbReference type="ARBA" id="ARBA00023134"/>
    </source>
</evidence>
<dbReference type="GO" id="GO:0005737">
    <property type="term" value="C:cytoplasm"/>
    <property type="evidence" value="ECO:0007669"/>
    <property type="project" value="UniProtKB-SubCell"/>
</dbReference>
<dbReference type="Gene3D" id="3.90.550.10">
    <property type="entry name" value="Spore Coat Polysaccharide Biosynthesis Protein SpsA, Chain A"/>
    <property type="match status" value="1"/>
</dbReference>
<evidence type="ECO:0000256" key="5">
    <source>
        <dbReference type="ARBA" id="ARBA00022842"/>
    </source>
</evidence>
<sequence>MTQIAGVILAGGQATRMGGQDKGMMRLGGLPLIERVIARLSPQCATLAISANGDLSRFADFGYPVFADGSTESQGPLAGVLAGLDWAARMGFEAIVTVATDTPFFPTDLVDRLQANSVPEGFGMAVTEAEERRFWHPTFALWPVALRDDLRVALRHDQRRMRQFAESKGVVPVVFENSGAQDAFFNINTETDLARAEALLASP</sequence>
<dbReference type="RefSeq" id="WP_074643186.1">
    <property type="nucleotide sequence ID" value="NZ_FNBL01000003.1"/>
</dbReference>
<dbReference type="EMBL" id="FNBL01000003">
    <property type="protein sequence ID" value="SDF30605.1"/>
    <property type="molecule type" value="Genomic_DNA"/>
</dbReference>
<dbReference type="EC" id="2.7.7.77" evidence="8"/>
<feature type="binding site" evidence="8">
    <location>
        <position position="22"/>
    </location>
    <ligand>
        <name>GTP</name>
        <dbReference type="ChEBI" id="CHEBI:37565"/>
    </ligand>
</feature>
<keyword evidence="6 8" id="KW-0342">GTP-binding</keyword>
<dbReference type="NCBIfam" id="TIGR02665">
    <property type="entry name" value="molyb_mobA"/>
    <property type="match status" value="1"/>
</dbReference>
<keyword evidence="2 8" id="KW-0808">Transferase</keyword>
<feature type="binding site" evidence="8">
    <location>
        <position position="68"/>
    </location>
    <ligand>
        <name>GTP</name>
        <dbReference type="ChEBI" id="CHEBI:37565"/>
    </ligand>
</feature>
<comment type="subunit">
    <text evidence="8">Monomer.</text>
</comment>
<dbReference type="CDD" id="cd02503">
    <property type="entry name" value="MobA"/>
    <property type="match status" value="1"/>
</dbReference>
<dbReference type="Pfam" id="PF12804">
    <property type="entry name" value="NTP_transf_3"/>
    <property type="match status" value="1"/>
</dbReference>
<dbReference type="InterPro" id="IPR013482">
    <property type="entry name" value="Molybde_CF_guanTrfase"/>
</dbReference>
<evidence type="ECO:0000313" key="11">
    <source>
        <dbReference type="Proteomes" id="UP000182284"/>
    </source>
</evidence>
<evidence type="ECO:0000256" key="2">
    <source>
        <dbReference type="ARBA" id="ARBA00022679"/>
    </source>
</evidence>
<organism evidence="10 11">
    <name type="scientific">Celeribacter baekdonensis</name>
    <dbReference type="NCBI Taxonomy" id="875171"/>
    <lineage>
        <taxon>Bacteria</taxon>
        <taxon>Pseudomonadati</taxon>
        <taxon>Pseudomonadota</taxon>
        <taxon>Alphaproteobacteria</taxon>
        <taxon>Rhodobacterales</taxon>
        <taxon>Roseobacteraceae</taxon>
        <taxon>Celeribacter</taxon>
    </lineage>
</organism>
<dbReference type="GO" id="GO:0046872">
    <property type="term" value="F:metal ion binding"/>
    <property type="evidence" value="ECO:0007669"/>
    <property type="project" value="UniProtKB-KW"/>
</dbReference>
<dbReference type="InterPro" id="IPR025877">
    <property type="entry name" value="MobA-like_NTP_Trfase"/>
</dbReference>